<evidence type="ECO:0000259" key="6">
    <source>
        <dbReference type="PROSITE" id="PS51123"/>
    </source>
</evidence>
<dbReference type="Proteomes" id="UP000643403">
    <property type="component" value="Unassembled WGS sequence"/>
</dbReference>
<protein>
    <recommendedName>
        <fullName evidence="6">OmpA-like domain-containing protein</fullName>
    </recommendedName>
</protein>
<feature type="signal peptide" evidence="5">
    <location>
        <begin position="1"/>
        <end position="22"/>
    </location>
</feature>
<keyword evidence="8" id="KW-1185">Reference proteome</keyword>
<keyword evidence="5" id="KW-0732">Signal</keyword>
<dbReference type="PROSITE" id="PS51123">
    <property type="entry name" value="OMPA_2"/>
    <property type="match status" value="1"/>
</dbReference>
<dbReference type="Pfam" id="PF00691">
    <property type="entry name" value="OmpA"/>
    <property type="match status" value="1"/>
</dbReference>
<dbReference type="InterPro" id="IPR006664">
    <property type="entry name" value="OMP_bac"/>
</dbReference>
<keyword evidence="4" id="KW-0175">Coiled coil</keyword>
<dbReference type="RefSeq" id="WP_189450742.1">
    <property type="nucleotide sequence ID" value="NZ_BMXY01000004.1"/>
</dbReference>
<organism evidence="7 8">
    <name type="scientific">Cognatilysobacter xinjiangensis</name>
    <dbReference type="NCBI Taxonomy" id="546892"/>
    <lineage>
        <taxon>Bacteria</taxon>
        <taxon>Pseudomonadati</taxon>
        <taxon>Pseudomonadota</taxon>
        <taxon>Gammaproteobacteria</taxon>
        <taxon>Lysobacterales</taxon>
        <taxon>Lysobacteraceae</taxon>
        <taxon>Cognatilysobacter</taxon>
    </lineage>
</organism>
<evidence type="ECO:0000256" key="5">
    <source>
        <dbReference type="SAM" id="SignalP"/>
    </source>
</evidence>
<keyword evidence="2 3" id="KW-0472">Membrane</keyword>
<evidence type="ECO:0000313" key="7">
    <source>
        <dbReference type="EMBL" id="GGZ70739.1"/>
    </source>
</evidence>
<evidence type="ECO:0000256" key="3">
    <source>
        <dbReference type="PROSITE-ProRule" id="PRU00473"/>
    </source>
</evidence>
<reference evidence="8" key="1">
    <citation type="journal article" date="2019" name="Int. J. Syst. Evol. Microbiol.">
        <title>The Global Catalogue of Microorganisms (GCM) 10K type strain sequencing project: providing services to taxonomists for standard genome sequencing and annotation.</title>
        <authorList>
            <consortium name="The Broad Institute Genomics Platform"/>
            <consortium name="The Broad Institute Genome Sequencing Center for Infectious Disease"/>
            <person name="Wu L."/>
            <person name="Ma J."/>
        </authorList>
    </citation>
    <scope>NUCLEOTIDE SEQUENCE [LARGE SCALE GENOMIC DNA]</scope>
    <source>
        <strain evidence="8">KCTC 22558</strain>
    </source>
</reference>
<comment type="caution">
    <text evidence="7">The sequence shown here is derived from an EMBL/GenBank/DDBJ whole genome shotgun (WGS) entry which is preliminary data.</text>
</comment>
<evidence type="ECO:0000256" key="4">
    <source>
        <dbReference type="SAM" id="Coils"/>
    </source>
</evidence>
<feature type="domain" description="OmpA-like" evidence="6">
    <location>
        <begin position="310"/>
        <end position="424"/>
    </location>
</feature>
<evidence type="ECO:0000256" key="2">
    <source>
        <dbReference type="ARBA" id="ARBA00023136"/>
    </source>
</evidence>
<dbReference type="PRINTS" id="PR01021">
    <property type="entry name" value="OMPADOMAIN"/>
</dbReference>
<dbReference type="InterPro" id="IPR036737">
    <property type="entry name" value="OmpA-like_sf"/>
</dbReference>
<comment type="subcellular location">
    <subcellularLocation>
        <location evidence="1">Cell outer membrane</location>
    </subcellularLocation>
</comment>
<dbReference type="SUPFAM" id="SSF103088">
    <property type="entry name" value="OmpA-like"/>
    <property type="match status" value="1"/>
</dbReference>
<dbReference type="CDD" id="cd07185">
    <property type="entry name" value="OmpA_C-like"/>
    <property type="match status" value="1"/>
</dbReference>
<dbReference type="EMBL" id="BMXY01000004">
    <property type="protein sequence ID" value="GGZ70739.1"/>
    <property type="molecule type" value="Genomic_DNA"/>
</dbReference>
<gene>
    <name evidence="7" type="ORF">GCM10008101_26350</name>
</gene>
<dbReference type="PANTHER" id="PTHR30329">
    <property type="entry name" value="STATOR ELEMENT OF FLAGELLAR MOTOR COMPLEX"/>
    <property type="match status" value="1"/>
</dbReference>
<evidence type="ECO:0000313" key="8">
    <source>
        <dbReference type="Proteomes" id="UP000643403"/>
    </source>
</evidence>
<feature type="coiled-coil region" evidence="4">
    <location>
        <begin position="193"/>
        <end position="274"/>
    </location>
</feature>
<dbReference type="PANTHER" id="PTHR30329:SF20">
    <property type="entry name" value="EXPORTED PROTEIN"/>
    <property type="match status" value="1"/>
</dbReference>
<sequence>MSPSFAHPRNALLALALTVALAGCASLPPPTGELAAAQQAVARASQGDADQYAGAELARARAQLSQAQAAMSSSHEDDARNLALAAAAEADLAHARSRAAVAEAAHAQREREVAELQQRLGIDADAPATLPQPPAETVGNHAARLQALAADPRLSGLAEFERVQARQAIDGLATVKSRQRPAAEALAERRVRAAELAAYAQALQRDADRLERTYTELQLEATRREAAEARAEAERLRLEAQLRAEETERLREQAAVEEQARQEAEQALQGAATQQAAKLSAAREKELSLAREEAELVAGAKLPPMKRDSRGEVFTLAGDAFASGQATLTAGASGNLRALAHYLDVSRATAVRIEGHTDSQGDAASNQALSQRRADAVRKALVAGGAGSVRIDAAGRGATQPVGDNGTAAGRAKNRRVEIIVTQK</sequence>
<evidence type="ECO:0000256" key="1">
    <source>
        <dbReference type="ARBA" id="ARBA00004442"/>
    </source>
</evidence>
<dbReference type="InterPro" id="IPR006665">
    <property type="entry name" value="OmpA-like"/>
</dbReference>
<dbReference type="Pfam" id="PF14346">
    <property type="entry name" value="DUF4398"/>
    <property type="match status" value="1"/>
</dbReference>
<dbReference type="InterPro" id="IPR025511">
    <property type="entry name" value="DUF4398"/>
</dbReference>
<dbReference type="Gene3D" id="1.20.1270.390">
    <property type="match status" value="1"/>
</dbReference>
<dbReference type="InterPro" id="IPR050330">
    <property type="entry name" value="Bact_OuterMem_StrucFunc"/>
</dbReference>
<proteinExistence type="predicted"/>
<feature type="coiled-coil region" evidence="4">
    <location>
        <begin position="85"/>
        <end position="119"/>
    </location>
</feature>
<feature type="chain" id="PRO_5047361346" description="OmpA-like domain-containing protein" evidence="5">
    <location>
        <begin position="23"/>
        <end position="424"/>
    </location>
</feature>
<accession>A0ABQ3C701</accession>
<dbReference type="Gene3D" id="3.30.1330.60">
    <property type="entry name" value="OmpA-like domain"/>
    <property type="match status" value="1"/>
</dbReference>
<name>A0ABQ3C701_9GAMM</name>